<feature type="domain" description="Alpha-glycerophosphate oxidase C-terminal" evidence="9">
    <location>
        <begin position="490"/>
        <end position="612"/>
    </location>
</feature>
<dbReference type="InterPro" id="IPR000447">
    <property type="entry name" value="G3P_DH_FAD-dep"/>
</dbReference>
<dbReference type="PROSITE" id="PS00977">
    <property type="entry name" value="FAD_G3PDH_1"/>
    <property type="match status" value="1"/>
</dbReference>
<proteinExistence type="inferred from homology"/>
<keyword evidence="4 7" id="KW-0285">Flavoprotein</keyword>
<dbReference type="AlphaFoldDB" id="A0A830HF83"/>
<comment type="caution">
    <text evidence="10">The sequence shown here is derived from an EMBL/GenBank/DDBJ whole genome shotgun (WGS) entry which is preliminary data.</text>
</comment>
<evidence type="ECO:0000256" key="5">
    <source>
        <dbReference type="ARBA" id="ARBA00022827"/>
    </source>
</evidence>
<name>A0A830HF83_9CHLO</name>
<dbReference type="Pfam" id="PF01266">
    <property type="entry name" value="DAO"/>
    <property type="match status" value="1"/>
</dbReference>
<dbReference type="GO" id="GO:0004368">
    <property type="term" value="F:glycerol-3-phosphate dehydrogenase (quinone) activity"/>
    <property type="evidence" value="ECO:0007669"/>
    <property type="project" value="UniProtKB-EC"/>
</dbReference>
<feature type="domain" description="FAD dependent oxidoreductase" evidence="8">
    <location>
        <begin position="74"/>
        <end position="454"/>
    </location>
</feature>
<keyword evidence="5" id="KW-0274">FAD</keyword>
<evidence type="ECO:0000256" key="2">
    <source>
        <dbReference type="ARBA" id="ARBA00007330"/>
    </source>
</evidence>
<dbReference type="PANTHER" id="PTHR11985:SF15">
    <property type="entry name" value="GLYCEROL-3-PHOSPHATE DEHYDROGENASE, MITOCHONDRIAL"/>
    <property type="match status" value="1"/>
</dbReference>
<comment type="catalytic activity">
    <reaction evidence="7">
        <text>a quinone + sn-glycerol 3-phosphate = dihydroxyacetone phosphate + a quinol</text>
        <dbReference type="Rhea" id="RHEA:18977"/>
        <dbReference type="ChEBI" id="CHEBI:24646"/>
        <dbReference type="ChEBI" id="CHEBI:57597"/>
        <dbReference type="ChEBI" id="CHEBI:57642"/>
        <dbReference type="ChEBI" id="CHEBI:132124"/>
        <dbReference type="EC" id="1.1.5.3"/>
    </reaction>
</comment>
<dbReference type="Gene3D" id="1.10.8.870">
    <property type="entry name" value="Alpha-glycerophosphate oxidase, cap domain"/>
    <property type="match status" value="1"/>
</dbReference>
<evidence type="ECO:0000313" key="10">
    <source>
        <dbReference type="EMBL" id="GHP05438.1"/>
    </source>
</evidence>
<dbReference type="SUPFAM" id="SSF54373">
    <property type="entry name" value="FAD-linked reductases, C-terminal domain"/>
    <property type="match status" value="1"/>
</dbReference>
<evidence type="ECO:0000259" key="8">
    <source>
        <dbReference type="Pfam" id="PF01266"/>
    </source>
</evidence>
<comment type="similarity">
    <text evidence="2 7">Belongs to the FAD-dependent glycerol-3-phosphate dehydrogenase family.</text>
</comment>
<organism evidence="10 11">
    <name type="scientific">Pycnococcus provasolii</name>
    <dbReference type="NCBI Taxonomy" id="41880"/>
    <lineage>
        <taxon>Eukaryota</taxon>
        <taxon>Viridiplantae</taxon>
        <taxon>Chlorophyta</taxon>
        <taxon>Pseudoscourfieldiophyceae</taxon>
        <taxon>Pseudoscourfieldiales</taxon>
        <taxon>Pycnococcaceae</taxon>
        <taxon>Pycnococcus</taxon>
    </lineage>
</organism>
<dbReference type="SUPFAM" id="SSF51905">
    <property type="entry name" value="FAD/NAD(P)-binding domain"/>
    <property type="match status" value="1"/>
</dbReference>
<keyword evidence="6 7" id="KW-0560">Oxidoreductase</keyword>
<comment type="cofactor">
    <cofactor evidence="1 7">
        <name>FAD</name>
        <dbReference type="ChEBI" id="CHEBI:57692"/>
    </cofactor>
</comment>
<sequence>MWTRLALMMGTGGAGTYAYASYAAEAASSKRNVTHELIDDSPAASLNLRKRALDNFRAAARSYRNKKDNQGTFDVLVIGGGATGAGVALDAATRGLKVALIERDDFASGTSGKSTKLVHGGVRYLEKAVFDQDVDQLKLVFEALKERKTFLENARHLASSIFIQLPCYDWKDVPMYWAGLKLYDIVAGMQGLTWSRFVFPEEAMRDFPTLRRVQPDSGASLKGVVTYCDGQFDDARVNVSLALTAAMAGATVLNHAEVEGLIIETLEKGGAPVCKGAKVYDKISGRRFDVRAKRVVNAAGPFADGVRKLANRNSTPMIRPSAGTHITLPGYYASNVGTGMIVPKTRDGRVVFLIPWLGAAVAGTTDADSPVTDAPQASGSDVEFILDALRDNLSIDVRREDVLSTWCGLRPLAGATADENGRVKDSASTSRDHIVNVGEAGIVTVAGGKWTTYRKMAEDVVDCVAGTLKVPDTENSTGPYLPKLLTKHGCVTTHLSLVGSSGYHPALHVGLAQSGVSEGVARHLSRSYGDRARAVLAVAHERRGRLNVPLVKNHPMLAAEVAYACRYEMCATPEDFLARRTRLAFLDVKAAREALPKVVEVMGREHHWGSWRKSREIRRCSKFLKTFEAKK</sequence>
<evidence type="ECO:0000256" key="6">
    <source>
        <dbReference type="ARBA" id="ARBA00023002"/>
    </source>
</evidence>
<dbReference type="Proteomes" id="UP000660262">
    <property type="component" value="Unassembled WGS sequence"/>
</dbReference>
<dbReference type="InterPro" id="IPR038299">
    <property type="entry name" value="DAO_C_sf"/>
</dbReference>
<reference evidence="10" key="1">
    <citation type="submission" date="2020-10" db="EMBL/GenBank/DDBJ databases">
        <title>Unveiling of a novel bifunctional photoreceptor, Dualchrome1, isolated from a cosmopolitan green alga.</title>
        <authorList>
            <person name="Suzuki S."/>
            <person name="Kawachi M."/>
        </authorList>
    </citation>
    <scope>NUCLEOTIDE SEQUENCE</scope>
    <source>
        <strain evidence="10">NIES 2893</strain>
    </source>
</reference>
<evidence type="ECO:0000256" key="3">
    <source>
        <dbReference type="ARBA" id="ARBA00013029"/>
    </source>
</evidence>
<evidence type="ECO:0000259" key="9">
    <source>
        <dbReference type="Pfam" id="PF16901"/>
    </source>
</evidence>
<dbReference type="EMBL" id="BNJQ01000010">
    <property type="protein sequence ID" value="GHP05438.1"/>
    <property type="molecule type" value="Genomic_DNA"/>
</dbReference>
<gene>
    <name evidence="10" type="ORF">PPROV_000418900</name>
</gene>
<dbReference type="InterPro" id="IPR036188">
    <property type="entry name" value="FAD/NAD-bd_sf"/>
</dbReference>
<accession>A0A830HF83</accession>
<dbReference type="Gene3D" id="3.50.50.60">
    <property type="entry name" value="FAD/NAD(P)-binding domain"/>
    <property type="match status" value="1"/>
</dbReference>
<protein>
    <recommendedName>
        <fullName evidence="3 7">Glycerol-3-phosphate dehydrogenase</fullName>
        <ecNumber evidence="3 7">1.1.5.3</ecNumber>
    </recommendedName>
</protein>
<dbReference type="PRINTS" id="PR01001">
    <property type="entry name" value="FADG3PDH"/>
</dbReference>
<dbReference type="InterPro" id="IPR006076">
    <property type="entry name" value="FAD-dep_OxRdtase"/>
</dbReference>
<dbReference type="Pfam" id="PF16901">
    <property type="entry name" value="DAO_C"/>
    <property type="match status" value="1"/>
</dbReference>
<dbReference type="GO" id="GO:0006072">
    <property type="term" value="P:glycerol-3-phosphate metabolic process"/>
    <property type="evidence" value="ECO:0007669"/>
    <property type="project" value="UniProtKB-UniRule"/>
</dbReference>
<dbReference type="PROSITE" id="PS00978">
    <property type="entry name" value="FAD_G3PDH_2"/>
    <property type="match status" value="1"/>
</dbReference>
<dbReference type="InterPro" id="IPR031656">
    <property type="entry name" value="DAO_C"/>
</dbReference>
<dbReference type="EC" id="1.1.5.3" evidence="3 7"/>
<dbReference type="GO" id="GO:0005739">
    <property type="term" value="C:mitochondrion"/>
    <property type="evidence" value="ECO:0007669"/>
    <property type="project" value="TreeGrafter"/>
</dbReference>
<dbReference type="PANTHER" id="PTHR11985">
    <property type="entry name" value="GLYCEROL-3-PHOSPHATE DEHYDROGENASE"/>
    <property type="match status" value="1"/>
</dbReference>
<evidence type="ECO:0000256" key="7">
    <source>
        <dbReference type="RuleBase" id="RU361217"/>
    </source>
</evidence>
<evidence type="ECO:0000313" key="11">
    <source>
        <dbReference type="Proteomes" id="UP000660262"/>
    </source>
</evidence>
<dbReference type="OrthoDB" id="264015at2759"/>
<dbReference type="Gene3D" id="3.30.9.10">
    <property type="entry name" value="D-Amino Acid Oxidase, subunit A, domain 2"/>
    <property type="match status" value="1"/>
</dbReference>
<keyword evidence="11" id="KW-1185">Reference proteome</keyword>
<evidence type="ECO:0000256" key="1">
    <source>
        <dbReference type="ARBA" id="ARBA00001974"/>
    </source>
</evidence>
<evidence type="ECO:0000256" key="4">
    <source>
        <dbReference type="ARBA" id="ARBA00022630"/>
    </source>
</evidence>